<sequence length="121" mass="12728">MTIEIKSSDAIQKILAFIAARAKGQFLIDEELMEGVYDALRQFAAENRVRVTVVTPDAAKLQFCVCVGATAGGLAGLLSIGGGYGVLAGAAIGGLAGMTVAHFDLTFVRREDEGGYVFDLR</sequence>
<organism evidence="1 2">
    <name type="scientific">Halopseudomonas oceani</name>
    <dbReference type="NCBI Taxonomy" id="1708783"/>
    <lineage>
        <taxon>Bacteria</taxon>
        <taxon>Pseudomonadati</taxon>
        <taxon>Pseudomonadota</taxon>
        <taxon>Gammaproteobacteria</taxon>
        <taxon>Pseudomonadales</taxon>
        <taxon>Pseudomonadaceae</taxon>
        <taxon>Halopseudomonas</taxon>
    </lineage>
</organism>
<accession>A0A2P4ESK6</accession>
<dbReference type="EMBL" id="PPSK01000015">
    <property type="protein sequence ID" value="POB02044.1"/>
    <property type="molecule type" value="Genomic_DNA"/>
</dbReference>
<proteinExistence type="predicted"/>
<dbReference type="RefSeq" id="WP_104739185.1">
    <property type="nucleotide sequence ID" value="NZ_BMHR01000004.1"/>
</dbReference>
<keyword evidence="2" id="KW-1185">Reference proteome</keyword>
<name>A0A2P4ESK6_9GAMM</name>
<dbReference type="Proteomes" id="UP000243451">
    <property type="component" value="Unassembled WGS sequence"/>
</dbReference>
<evidence type="ECO:0000313" key="2">
    <source>
        <dbReference type="Proteomes" id="UP000243451"/>
    </source>
</evidence>
<evidence type="ECO:0000313" key="1">
    <source>
        <dbReference type="EMBL" id="POB02044.1"/>
    </source>
</evidence>
<gene>
    <name evidence="1" type="ORF">C1949_14445</name>
</gene>
<protein>
    <submittedName>
        <fullName evidence="1">Uncharacterized protein</fullName>
    </submittedName>
</protein>
<comment type="caution">
    <text evidence="1">The sequence shown here is derived from an EMBL/GenBank/DDBJ whole genome shotgun (WGS) entry which is preliminary data.</text>
</comment>
<reference evidence="1 2" key="1">
    <citation type="submission" date="2018-01" db="EMBL/GenBank/DDBJ databases">
        <title>Draft genome of the type strain Pseudomonas oceani DSM 100277 isolated from the deep water in Okinawa trough, northwestern Pacific Ocean.</title>
        <authorList>
            <person name="Gomila M."/>
            <person name="Mulet M."/>
            <person name="Garcia-Valdes E."/>
            <person name="Lalucat J."/>
        </authorList>
    </citation>
    <scope>NUCLEOTIDE SEQUENCE [LARGE SCALE GENOMIC DNA]</scope>
    <source>
        <strain evidence="1 2">DSM 100277</strain>
    </source>
</reference>
<dbReference type="AlphaFoldDB" id="A0A2P4ESK6"/>